<reference evidence="3" key="1">
    <citation type="submission" date="2017-02" db="UniProtKB">
        <authorList>
            <consortium name="WormBaseParasite"/>
        </authorList>
    </citation>
    <scope>IDENTIFICATION</scope>
</reference>
<evidence type="ECO:0000313" key="1">
    <source>
        <dbReference type="EMBL" id="VDL87294.1"/>
    </source>
</evidence>
<reference evidence="1 2" key="2">
    <citation type="submission" date="2018-11" db="EMBL/GenBank/DDBJ databases">
        <authorList>
            <consortium name="Pathogen Informatics"/>
        </authorList>
    </citation>
    <scope>NUCLEOTIDE SEQUENCE [LARGE SCALE GENOMIC DNA]</scope>
</reference>
<gene>
    <name evidence="1" type="ORF">NBR_LOCUS22444</name>
</gene>
<dbReference type="WBParaSite" id="NBR_0002244301-mRNA-1">
    <property type="protein sequence ID" value="NBR_0002244301-mRNA-1"/>
    <property type="gene ID" value="NBR_0002244301"/>
</dbReference>
<organism evidence="3">
    <name type="scientific">Nippostrongylus brasiliensis</name>
    <name type="common">Rat hookworm</name>
    <dbReference type="NCBI Taxonomy" id="27835"/>
    <lineage>
        <taxon>Eukaryota</taxon>
        <taxon>Metazoa</taxon>
        <taxon>Ecdysozoa</taxon>
        <taxon>Nematoda</taxon>
        <taxon>Chromadorea</taxon>
        <taxon>Rhabditida</taxon>
        <taxon>Rhabditina</taxon>
        <taxon>Rhabditomorpha</taxon>
        <taxon>Strongyloidea</taxon>
        <taxon>Heligmosomidae</taxon>
        <taxon>Nippostrongylus</taxon>
    </lineage>
</organism>
<dbReference type="STRING" id="27835.A0A0N4YYX1"/>
<protein>
    <submittedName>
        <fullName evidence="3">NCK-interacting protein with SH3 domain (inferred by orthology to a human protein)</fullName>
    </submittedName>
</protein>
<dbReference type="AlphaFoldDB" id="A0A0N4YYX1"/>
<evidence type="ECO:0000313" key="3">
    <source>
        <dbReference type="WBParaSite" id="NBR_0002244301-mRNA-1"/>
    </source>
</evidence>
<dbReference type="Proteomes" id="UP000271162">
    <property type="component" value="Unassembled WGS sequence"/>
</dbReference>
<proteinExistence type="predicted"/>
<sequence>MIYSKYFLFQESSSLEGCPFGNKCFYKHQLPDGSIDPGEEPHARRKPHLADFFFSRDDAFARIQSAVQNYVISLKDCYDYRLLSEIKERTTRIFNEKVEDQNDLVRYQGLCCIKSLVNACPSLIPFLLNSRLPEVLALQFQTQSASLSNIHLTAIKLLAIIYSTNREPPLSHFGELTDIQ</sequence>
<dbReference type="EMBL" id="UYSL01028079">
    <property type="protein sequence ID" value="VDL87294.1"/>
    <property type="molecule type" value="Genomic_DNA"/>
</dbReference>
<name>A0A0N4YYX1_NIPBR</name>
<keyword evidence="2" id="KW-1185">Reference proteome</keyword>
<accession>A0A0N4YYX1</accession>
<evidence type="ECO:0000313" key="2">
    <source>
        <dbReference type="Proteomes" id="UP000271162"/>
    </source>
</evidence>